<proteinExistence type="predicted"/>
<reference evidence="2" key="1">
    <citation type="submission" date="2014-12" db="EMBL/GenBank/DDBJ databases">
        <title>Insight into the proteome of Arion vulgaris.</title>
        <authorList>
            <person name="Aradska J."/>
            <person name="Bulat T."/>
            <person name="Smidak R."/>
            <person name="Sarate P."/>
            <person name="Gangsoo J."/>
            <person name="Sialana F."/>
            <person name="Bilban M."/>
            <person name="Lubec G."/>
        </authorList>
    </citation>
    <scope>NUCLEOTIDE SEQUENCE</scope>
    <source>
        <tissue evidence="2">Skin</tissue>
    </source>
</reference>
<sequence>KGQDNHHREEDNHHREESNHHKKGQEQDNHHREQDNHHSPEQDMRHRQLIGKEHDVEDVLFDGDGKVRRDVMSVQKS</sequence>
<feature type="region of interest" description="Disordered" evidence="1">
    <location>
        <begin position="1"/>
        <end position="77"/>
    </location>
</feature>
<feature type="compositionally biased region" description="Basic and acidic residues" evidence="1">
    <location>
        <begin position="1"/>
        <end position="71"/>
    </location>
</feature>
<dbReference type="EMBL" id="HACG01005271">
    <property type="protein sequence ID" value="CEK52136.1"/>
    <property type="molecule type" value="Transcribed_RNA"/>
</dbReference>
<evidence type="ECO:0000313" key="2">
    <source>
        <dbReference type="EMBL" id="CEK52136.1"/>
    </source>
</evidence>
<dbReference type="AlphaFoldDB" id="A0A0B6Y8H5"/>
<gene>
    <name evidence="2" type="primary">ORF15626</name>
</gene>
<accession>A0A0B6Y8H5</accession>
<name>A0A0B6Y8H5_9EUPU</name>
<evidence type="ECO:0000256" key="1">
    <source>
        <dbReference type="SAM" id="MobiDB-lite"/>
    </source>
</evidence>
<protein>
    <submittedName>
        <fullName evidence="2">Uncharacterized protein</fullName>
    </submittedName>
</protein>
<feature type="non-terminal residue" evidence="2">
    <location>
        <position position="1"/>
    </location>
</feature>
<organism evidence="2">
    <name type="scientific">Arion vulgaris</name>
    <dbReference type="NCBI Taxonomy" id="1028688"/>
    <lineage>
        <taxon>Eukaryota</taxon>
        <taxon>Metazoa</taxon>
        <taxon>Spiralia</taxon>
        <taxon>Lophotrochozoa</taxon>
        <taxon>Mollusca</taxon>
        <taxon>Gastropoda</taxon>
        <taxon>Heterobranchia</taxon>
        <taxon>Euthyneura</taxon>
        <taxon>Panpulmonata</taxon>
        <taxon>Eupulmonata</taxon>
        <taxon>Stylommatophora</taxon>
        <taxon>Helicina</taxon>
        <taxon>Arionoidea</taxon>
        <taxon>Arionidae</taxon>
        <taxon>Arion</taxon>
    </lineage>
</organism>